<reference evidence="1" key="1">
    <citation type="submission" date="2023-08" db="EMBL/GenBank/DDBJ databases">
        <title>Chromosome-level Genome Assembly of mud carp (Cirrhinus molitorella).</title>
        <authorList>
            <person name="Liu H."/>
        </authorList>
    </citation>
    <scope>NUCLEOTIDE SEQUENCE</scope>
    <source>
        <strain evidence="1">Prfri</strain>
        <tissue evidence="1">Muscle</tissue>
    </source>
</reference>
<dbReference type="Proteomes" id="UP001187343">
    <property type="component" value="Unassembled WGS sequence"/>
</dbReference>
<keyword evidence="2" id="KW-1185">Reference proteome</keyword>
<protein>
    <submittedName>
        <fullName evidence="1">Uncharacterized protein</fullName>
    </submittedName>
</protein>
<name>A0AA88PVI2_9TELE</name>
<evidence type="ECO:0000313" key="2">
    <source>
        <dbReference type="Proteomes" id="UP001187343"/>
    </source>
</evidence>
<accession>A0AA88PVI2</accession>
<sequence>MGGGWALGCGQGGGLGGDEVRLLLTLFSPWGALGCRISVQEMRIRYVSRLRLLIYSFETAVARTAIVVRNPALKSGI</sequence>
<evidence type="ECO:0000313" key="1">
    <source>
        <dbReference type="EMBL" id="KAK2903073.1"/>
    </source>
</evidence>
<proteinExistence type="predicted"/>
<organism evidence="1 2">
    <name type="scientific">Cirrhinus molitorella</name>
    <name type="common">mud carp</name>
    <dbReference type="NCBI Taxonomy" id="172907"/>
    <lineage>
        <taxon>Eukaryota</taxon>
        <taxon>Metazoa</taxon>
        <taxon>Chordata</taxon>
        <taxon>Craniata</taxon>
        <taxon>Vertebrata</taxon>
        <taxon>Euteleostomi</taxon>
        <taxon>Actinopterygii</taxon>
        <taxon>Neopterygii</taxon>
        <taxon>Teleostei</taxon>
        <taxon>Ostariophysi</taxon>
        <taxon>Cypriniformes</taxon>
        <taxon>Cyprinidae</taxon>
        <taxon>Labeoninae</taxon>
        <taxon>Labeonini</taxon>
        <taxon>Cirrhinus</taxon>
    </lineage>
</organism>
<dbReference type="AlphaFoldDB" id="A0AA88PVI2"/>
<dbReference type="EMBL" id="JAUYZG010000007">
    <property type="protein sequence ID" value="KAK2903073.1"/>
    <property type="molecule type" value="Genomic_DNA"/>
</dbReference>
<comment type="caution">
    <text evidence="1">The sequence shown here is derived from an EMBL/GenBank/DDBJ whole genome shotgun (WGS) entry which is preliminary data.</text>
</comment>
<gene>
    <name evidence="1" type="ORF">Q8A67_007786</name>
</gene>